<name>A0A382DX15_9ZZZZ</name>
<dbReference type="EMBL" id="UINC01041189">
    <property type="protein sequence ID" value="SVB42117.1"/>
    <property type="molecule type" value="Genomic_DNA"/>
</dbReference>
<reference evidence="1" key="1">
    <citation type="submission" date="2018-05" db="EMBL/GenBank/DDBJ databases">
        <authorList>
            <person name="Lanie J.A."/>
            <person name="Ng W.-L."/>
            <person name="Kazmierczak K.M."/>
            <person name="Andrzejewski T.M."/>
            <person name="Davidsen T.M."/>
            <person name="Wayne K.J."/>
            <person name="Tettelin H."/>
            <person name="Glass J.I."/>
            <person name="Rusch D."/>
            <person name="Podicherti R."/>
            <person name="Tsui H.-C.T."/>
            <person name="Winkler M.E."/>
        </authorList>
    </citation>
    <scope>NUCLEOTIDE SEQUENCE</scope>
</reference>
<dbReference type="AlphaFoldDB" id="A0A382DX15"/>
<gene>
    <name evidence="1" type="ORF">METZ01_LOCUS194971</name>
</gene>
<feature type="non-terminal residue" evidence="1">
    <location>
        <position position="1"/>
    </location>
</feature>
<organism evidence="1">
    <name type="scientific">marine metagenome</name>
    <dbReference type="NCBI Taxonomy" id="408172"/>
    <lineage>
        <taxon>unclassified sequences</taxon>
        <taxon>metagenomes</taxon>
        <taxon>ecological metagenomes</taxon>
    </lineage>
</organism>
<accession>A0A382DX15</accession>
<protein>
    <recommendedName>
        <fullName evidence="2">Methyltransferase domain-containing protein</fullName>
    </recommendedName>
</protein>
<sequence>HSVTALELLPGAVRIMRDRGIEDVRLGRVEELLEIDLAFDTILLLMNGSMLAGTLVGLEHLLASTSSILNETGVIMMDSTDLGLGGDSWDRTNQDYPGELQYQLKYADLVGKVFPQLFVDPEVLRMVSRNVGLQLDIIWQDDSGHYLAELKRG</sequence>
<evidence type="ECO:0000313" key="1">
    <source>
        <dbReference type="EMBL" id="SVB42117.1"/>
    </source>
</evidence>
<proteinExistence type="predicted"/>
<evidence type="ECO:0008006" key="2">
    <source>
        <dbReference type="Google" id="ProtNLM"/>
    </source>
</evidence>